<evidence type="ECO:0000256" key="2">
    <source>
        <dbReference type="ARBA" id="ARBA00004776"/>
    </source>
</evidence>
<evidence type="ECO:0000256" key="11">
    <source>
        <dbReference type="ARBA" id="ARBA00093666"/>
    </source>
</evidence>
<comment type="similarity">
    <text evidence="10">Belongs to the peptidase M15 family.</text>
</comment>
<dbReference type="Gene3D" id="3.30.1380.10">
    <property type="match status" value="1"/>
</dbReference>
<comment type="pathway">
    <text evidence="2">Cell wall biogenesis; cell wall polysaccharide biosynthesis.</text>
</comment>
<name>A0ABQ4UPG7_9HYPH</name>
<reference evidence="13" key="2">
    <citation type="submission" date="2021-08" db="EMBL/GenBank/DDBJ databases">
        <authorList>
            <person name="Tani A."/>
            <person name="Ola A."/>
            <person name="Ogura Y."/>
            <person name="Katsura K."/>
            <person name="Hayashi T."/>
        </authorList>
    </citation>
    <scope>NUCLEOTIDE SEQUENCE</scope>
    <source>
        <strain evidence="13">NBRC 15686</strain>
    </source>
</reference>
<dbReference type="EMBL" id="BPRC01000031">
    <property type="protein sequence ID" value="GJE67670.1"/>
    <property type="molecule type" value="Genomic_DNA"/>
</dbReference>
<dbReference type="PANTHER" id="PTHR37425">
    <property type="match status" value="1"/>
</dbReference>
<dbReference type="PANTHER" id="PTHR37425:SF1">
    <property type="entry name" value="OUTER MEMBRANE PROTEIN"/>
    <property type="match status" value="1"/>
</dbReference>
<sequence length="213" mass="21739">MPVSRRSLFTGLAGTLAGSVVGLAGGDPAYAAALAGAAAALPPPVRLWLRRDRTGEEVSAIVRTPDGYNGRDLLLLSWLLRDVGDGSSAVWIDPRLFDLLAAVQGAMSAVHGSVVPLIVTSGYRTPQHNAGLEGAARASLHLAGRAADLRAVGYGADAVAVAGALCGRGGVGIYPNFCHLDIGRTRVWTGGRKAPPIGQPAPGSPITKPKAPV</sequence>
<evidence type="ECO:0000256" key="6">
    <source>
        <dbReference type="ARBA" id="ARBA00022801"/>
    </source>
</evidence>
<keyword evidence="3" id="KW-0645">Protease</keyword>
<protein>
    <recommendedName>
        <fullName evidence="11">Murein endopeptidase K</fullName>
    </recommendedName>
</protein>
<keyword evidence="14" id="KW-1185">Reference proteome</keyword>
<dbReference type="PROSITE" id="PS51318">
    <property type="entry name" value="TAT"/>
    <property type="match status" value="1"/>
</dbReference>
<keyword evidence="8" id="KW-0482">Metalloprotease</keyword>
<evidence type="ECO:0000256" key="5">
    <source>
        <dbReference type="ARBA" id="ARBA00022729"/>
    </source>
</evidence>
<comment type="caution">
    <text evidence="13">The sequence shown here is derived from an EMBL/GenBank/DDBJ whole genome shotgun (WGS) entry which is preliminary data.</text>
</comment>
<evidence type="ECO:0000313" key="13">
    <source>
        <dbReference type="EMBL" id="GJE67670.1"/>
    </source>
</evidence>
<dbReference type="InterPro" id="IPR009045">
    <property type="entry name" value="Zn_M74/Hedgehog-like"/>
</dbReference>
<proteinExistence type="inferred from homology"/>
<evidence type="ECO:0000256" key="7">
    <source>
        <dbReference type="ARBA" id="ARBA00022833"/>
    </source>
</evidence>
<evidence type="ECO:0000256" key="4">
    <source>
        <dbReference type="ARBA" id="ARBA00022723"/>
    </source>
</evidence>
<organism evidence="13 14">
    <name type="scientific">Methylorubrum aminovorans</name>
    <dbReference type="NCBI Taxonomy" id="269069"/>
    <lineage>
        <taxon>Bacteria</taxon>
        <taxon>Pseudomonadati</taxon>
        <taxon>Pseudomonadota</taxon>
        <taxon>Alphaproteobacteria</taxon>
        <taxon>Hyphomicrobiales</taxon>
        <taxon>Methylobacteriaceae</taxon>
        <taxon>Methylorubrum</taxon>
    </lineage>
</organism>
<gene>
    <name evidence="13" type="ORF">LNAOJCKE_4902</name>
</gene>
<dbReference type="Proteomes" id="UP001055039">
    <property type="component" value="Unassembled WGS sequence"/>
</dbReference>
<keyword evidence="9" id="KW-0961">Cell wall biogenesis/degradation</keyword>
<dbReference type="InterPro" id="IPR010275">
    <property type="entry name" value="MepK"/>
</dbReference>
<dbReference type="Pfam" id="PF05951">
    <property type="entry name" value="Peptidase_M15_2"/>
    <property type="match status" value="1"/>
</dbReference>
<keyword evidence="7" id="KW-0862">Zinc</keyword>
<keyword evidence="4" id="KW-0479">Metal-binding</keyword>
<keyword evidence="6" id="KW-0378">Hydrolase</keyword>
<dbReference type="RefSeq" id="WP_238228607.1">
    <property type="nucleotide sequence ID" value="NZ_BAAADH010000014.1"/>
</dbReference>
<evidence type="ECO:0000256" key="10">
    <source>
        <dbReference type="ARBA" id="ARBA00093448"/>
    </source>
</evidence>
<reference evidence="13" key="1">
    <citation type="journal article" date="2021" name="Front. Microbiol.">
        <title>Comprehensive Comparative Genomics and Phenotyping of Methylobacterium Species.</title>
        <authorList>
            <person name="Alessa O."/>
            <person name="Ogura Y."/>
            <person name="Fujitani Y."/>
            <person name="Takami H."/>
            <person name="Hayashi T."/>
            <person name="Sahin N."/>
            <person name="Tani A."/>
        </authorList>
    </citation>
    <scope>NUCLEOTIDE SEQUENCE</scope>
    <source>
        <strain evidence="13">NBRC 15686</strain>
    </source>
</reference>
<feature type="region of interest" description="Disordered" evidence="12">
    <location>
        <begin position="191"/>
        <end position="213"/>
    </location>
</feature>
<dbReference type="SUPFAM" id="SSF55166">
    <property type="entry name" value="Hedgehog/DD-peptidase"/>
    <property type="match status" value="1"/>
</dbReference>
<evidence type="ECO:0000256" key="3">
    <source>
        <dbReference type="ARBA" id="ARBA00022670"/>
    </source>
</evidence>
<evidence type="ECO:0000256" key="9">
    <source>
        <dbReference type="ARBA" id="ARBA00023316"/>
    </source>
</evidence>
<evidence type="ECO:0000256" key="12">
    <source>
        <dbReference type="SAM" id="MobiDB-lite"/>
    </source>
</evidence>
<evidence type="ECO:0000256" key="1">
    <source>
        <dbReference type="ARBA" id="ARBA00001947"/>
    </source>
</evidence>
<comment type="cofactor">
    <cofactor evidence="1">
        <name>Zn(2+)</name>
        <dbReference type="ChEBI" id="CHEBI:29105"/>
    </cofactor>
</comment>
<keyword evidence="5" id="KW-0732">Signal</keyword>
<dbReference type="InterPro" id="IPR006311">
    <property type="entry name" value="TAT_signal"/>
</dbReference>
<accession>A0ABQ4UPG7</accession>
<evidence type="ECO:0000313" key="14">
    <source>
        <dbReference type="Proteomes" id="UP001055039"/>
    </source>
</evidence>
<evidence type="ECO:0000256" key="8">
    <source>
        <dbReference type="ARBA" id="ARBA00023049"/>
    </source>
</evidence>